<feature type="transmembrane region" description="Helical" evidence="1">
    <location>
        <begin position="20"/>
        <end position="50"/>
    </location>
</feature>
<proteinExistence type="predicted"/>
<evidence type="ECO:0000256" key="1">
    <source>
        <dbReference type="SAM" id="Phobius"/>
    </source>
</evidence>
<dbReference type="Gene3D" id="3.40.50.300">
    <property type="entry name" value="P-loop containing nucleotide triphosphate hydrolases"/>
    <property type="match status" value="1"/>
</dbReference>
<evidence type="ECO:0000313" key="2">
    <source>
        <dbReference type="EMBL" id="CAD8899627.1"/>
    </source>
</evidence>
<keyword evidence="1" id="KW-0472">Membrane</keyword>
<dbReference type="Pfam" id="PF17784">
    <property type="entry name" value="Sulfotransfer_4"/>
    <property type="match status" value="1"/>
</dbReference>
<reference evidence="2" key="1">
    <citation type="submission" date="2021-01" db="EMBL/GenBank/DDBJ databases">
        <authorList>
            <person name="Corre E."/>
            <person name="Pelletier E."/>
            <person name="Niang G."/>
            <person name="Scheremetjew M."/>
            <person name="Finn R."/>
            <person name="Kale V."/>
            <person name="Holt S."/>
            <person name="Cochrane G."/>
            <person name="Meng A."/>
            <person name="Brown T."/>
            <person name="Cohen L."/>
        </authorList>
    </citation>
    <scope>NUCLEOTIDE SEQUENCE</scope>
    <source>
        <strain evidence="2">308</strain>
    </source>
</reference>
<dbReference type="PANTHER" id="PTHR36978">
    <property type="entry name" value="P-LOOP CONTAINING NUCLEOTIDE TRIPHOSPHATE HYDROLASE"/>
    <property type="match status" value="1"/>
</dbReference>
<dbReference type="EMBL" id="HBFR01036857">
    <property type="protein sequence ID" value="CAD8899627.1"/>
    <property type="molecule type" value="Transcribed_RNA"/>
</dbReference>
<accession>A0A7S1BY57</accession>
<name>A0A7S1BY57_9STRA</name>
<keyword evidence="1" id="KW-0812">Transmembrane</keyword>
<dbReference type="InterPro" id="IPR027417">
    <property type="entry name" value="P-loop_NTPase"/>
</dbReference>
<evidence type="ECO:0008006" key="3">
    <source>
        <dbReference type="Google" id="ProtNLM"/>
    </source>
</evidence>
<keyword evidence="1" id="KW-1133">Transmembrane helix</keyword>
<gene>
    <name evidence="2" type="ORF">CHYS00102_LOCUS26843</name>
</gene>
<dbReference type="SUPFAM" id="SSF52540">
    <property type="entry name" value="P-loop containing nucleoside triphosphate hydrolases"/>
    <property type="match status" value="1"/>
</dbReference>
<dbReference type="AlphaFoldDB" id="A0A7S1BY57"/>
<organism evidence="2">
    <name type="scientific">Corethron hystrix</name>
    <dbReference type="NCBI Taxonomy" id="216773"/>
    <lineage>
        <taxon>Eukaryota</taxon>
        <taxon>Sar</taxon>
        <taxon>Stramenopiles</taxon>
        <taxon>Ochrophyta</taxon>
        <taxon>Bacillariophyta</taxon>
        <taxon>Coscinodiscophyceae</taxon>
        <taxon>Corethrophycidae</taxon>
        <taxon>Corethrales</taxon>
        <taxon>Corethraceae</taxon>
        <taxon>Corethron</taxon>
    </lineage>
</organism>
<sequence length="332" mass="37961">MVKRPKTTRRRLGILRSLFFVRMLGSNGGGIILIVIFIIIFCVFGMLLAAHKIKHGSVHNALRVAQKIATPDHSINPESPFSVVPPISYPVIVVGMPKAGTTSIFNFFTCIQRRTSHQFCGLGNKLDECGTLMKENIESGRPPFHDLGNFEVYTQLDVERVRGNFEDWKGVCYFPQIEALEEIHLQYPQATLLLNKRNVDAWISSVHRHRAMDIRMGFCDITGFPPVERKNLKREMLQNLYESQVQRVRNFVKKYPSHRLVEVQIDDNGAGKQMVENFGGKLECWNQTNTHADVQEMVRAHAMLKLKRSYDRNENGGGLQEGESFRIKKANY</sequence>
<protein>
    <recommendedName>
        <fullName evidence="3">Sulfotransferase domain-containing protein</fullName>
    </recommendedName>
</protein>
<dbReference type="PANTHER" id="PTHR36978:SF4">
    <property type="entry name" value="P-LOOP CONTAINING NUCLEOSIDE TRIPHOSPHATE HYDROLASE PROTEIN"/>
    <property type="match status" value="1"/>
</dbReference>
<dbReference type="InterPro" id="IPR040632">
    <property type="entry name" value="Sulfotransfer_4"/>
</dbReference>